<keyword evidence="2" id="KW-1277">Toxin-antitoxin system</keyword>
<dbReference type="PANTHER" id="PTHR12901">
    <property type="entry name" value="SPERM PROTEIN HOMOLOG"/>
    <property type="match status" value="1"/>
</dbReference>
<evidence type="ECO:0000259" key="3">
    <source>
        <dbReference type="Pfam" id="PF03364"/>
    </source>
</evidence>
<organism evidence="4 5">
    <name type="scientific">Pseudohaliea rubra DSM 19751</name>
    <dbReference type="NCBI Taxonomy" id="1265313"/>
    <lineage>
        <taxon>Bacteria</taxon>
        <taxon>Pseudomonadati</taxon>
        <taxon>Pseudomonadota</taxon>
        <taxon>Gammaproteobacteria</taxon>
        <taxon>Cellvibrionales</taxon>
        <taxon>Halieaceae</taxon>
        <taxon>Pseudohaliea</taxon>
    </lineage>
</organism>
<feature type="domain" description="Coenzyme Q-binding protein COQ10 START" evidence="3">
    <location>
        <begin position="10"/>
        <end position="134"/>
    </location>
</feature>
<dbReference type="AlphaFoldDB" id="A0A095VUN5"/>
<dbReference type="GO" id="GO:0045333">
    <property type="term" value="P:cellular respiration"/>
    <property type="evidence" value="ECO:0007669"/>
    <property type="project" value="InterPro"/>
</dbReference>
<dbReference type="RefSeq" id="WP_035515490.1">
    <property type="nucleotide sequence ID" value="NZ_KN234755.1"/>
</dbReference>
<dbReference type="InterPro" id="IPR023393">
    <property type="entry name" value="START-like_dom_sf"/>
</dbReference>
<comment type="caution">
    <text evidence="4">The sequence shown here is derived from an EMBL/GenBank/DDBJ whole genome shotgun (WGS) entry which is preliminary data.</text>
</comment>
<dbReference type="InterPro" id="IPR005031">
    <property type="entry name" value="COQ10_START"/>
</dbReference>
<gene>
    <name evidence="4" type="ORF">HRUBRA_00666</name>
</gene>
<dbReference type="SUPFAM" id="SSF55961">
    <property type="entry name" value="Bet v1-like"/>
    <property type="match status" value="1"/>
</dbReference>
<dbReference type="Gene3D" id="3.30.530.20">
    <property type="match status" value="1"/>
</dbReference>
<dbReference type="InterPro" id="IPR044996">
    <property type="entry name" value="COQ10-like"/>
</dbReference>
<evidence type="ECO:0000256" key="2">
    <source>
        <dbReference type="ARBA" id="ARBA00022649"/>
    </source>
</evidence>
<dbReference type="eggNOG" id="COG2867">
    <property type="taxonomic scope" value="Bacteria"/>
</dbReference>
<dbReference type="OrthoDB" id="9804759at2"/>
<reference evidence="4 5" key="1">
    <citation type="journal article" date="2014" name="Genome Announc.">
        <title>Genome Sequence of Gammaproteobacterial Pseudohaliea rubra Type Strain DSM 19751, Isolated from Coastal Seawater of the Mediterranean Sea.</title>
        <authorList>
            <person name="Spring S."/>
            <person name="Fiebig A."/>
            <person name="Riedel T."/>
            <person name="Goker M."/>
            <person name="Klenk H.P."/>
        </authorList>
    </citation>
    <scope>NUCLEOTIDE SEQUENCE [LARGE SCALE GENOMIC DNA]</scope>
    <source>
        <strain evidence="4 5">DSM 19751</strain>
    </source>
</reference>
<dbReference type="PATRIC" id="fig|1265313.6.peg.660"/>
<dbReference type="Proteomes" id="UP000029640">
    <property type="component" value="Unassembled WGS sequence"/>
</dbReference>
<proteinExistence type="inferred from homology"/>
<dbReference type="PANTHER" id="PTHR12901:SF10">
    <property type="entry name" value="COENZYME Q-BINDING PROTEIN COQ10, MITOCHONDRIAL"/>
    <property type="match status" value="1"/>
</dbReference>
<dbReference type="CDD" id="cd07813">
    <property type="entry name" value="COQ10p_like"/>
    <property type="match status" value="1"/>
</dbReference>
<dbReference type="GO" id="GO:0048039">
    <property type="term" value="F:ubiquinone binding"/>
    <property type="evidence" value="ECO:0007669"/>
    <property type="project" value="InterPro"/>
</dbReference>
<comment type="similarity">
    <text evidence="1">Belongs to the ribosome association toxin RatA family.</text>
</comment>
<keyword evidence="5" id="KW-1185">Reference proteome</keyword>
<sequence>MPAINRSALLPYTQRQLFDLVNDIEAYPQYMEGCVGAQVLRQDGVTMEARLDLSRGGIAQSFTTRNQLLAPESIVLELKDGPFERFAGRWHFQALGDAACKVSLELDFVVRSSLLGAAAGRLFERVTNNLVDAVVRRAGQLYG</sequence>
<evidence type="ECO:0000313" key="5">
    <source>
        <dbReference type="Proteomes" id="UP000029640"/>
    </source>
</evidence>
<dbReference type="Pfam" id="PF03364">
    <property type="entry name" value="Polyketide_cyc"/>
    <property type="match status" value="1"/>
</dbReference>
<dbReference type="STRING" id="1265313.HRUBRA_00666"/>
<protein>
    <submittedName>
        <fullName evidence="4">Putative oligoketide cyclase/dehydratase or lipid transport protein YfjG</fullName>
    </submittedName>
</protein>
<accession>A0A095VUN5</accession>
<dbReference type="EMBL" id="AUVB01000018">
    <property type="protein sequence ID" value="KGE04788.1"/>
    <property type="molecule type" value="Genomic_DNA"/>
</dbReference>
<dbReference type="HOGENOM" id="CLU_079653_3_1_6"/>
<name>A0A095VUN5_9GAMM</name>
<evidence type="ECO:0000256" key="1">
    <source>
        <dbReference type="ARBA" id="ARBA00008918"/>
    </source>
</evidence>
<evidence type="ECO:0000313" key="4">
    <source>
        <dbReference type="EMBL" id="KGE04788.1"/>
    </source>
</evidence>